<organism evidence="1 2">
    <name type="scientific">Halanaerobium congolense</name>
    <dbReference type="NCBI Taxonomy" id="54121"/>
    <lineage>
        <taxon>Bacteria</taxon>
        <taxon>Bacillati</taxon>
        <taxon>Bacillota</taxon>
        <taxon>Clostridia</taxon>
        <taxon>Halanaerobiales</taxon>
        <taxon>Halanaerobiaceae</taxon>
        <taxon>Halanaerobium</taxon>
    </lineage>
</organism>
<sequence>MALANKSEINNFLSRMREVIGKINGFHFVDREKNLNSLYKHGLKIDIAKFYIETLEVKDYWKGPEPDDKEFNNYDWWFFAREINTALGNTLFYIKIRIETRGREQVICLSFHEADYPIDFPYK</sequence>
<comment type="caution">
    <text evidence="1">The sequence shown here is derived from an EMBL/GenBank/DDBJ whole genome shotgun (WGS) entry which is preliminary data.</text>
</comment>
<name>A0A318E357_9FIRM</name>
<evidence type="ECO:0000313" key="2">
    <source>
        <dbReference type="Proteomes" id="UP000247389"/>
    </source>
</evidence>
<dbReference type="EMBL" id="QICM01000038">
    <property type="protein sequence ID" value="PXV62148.1"/>
    <property type="molecule type" value="Genomic_DNA"/>
</dbReference>
<protein>
    <recommendedName>
        <fullName evidence="3">MqsR (Motility quorum-sensing regulator) toxin of toxin-antitoxin system</fullName>
    </recommendedName>
</protein>
<dbReference type="RefSeq" id="WP_110301255.1">
    <property type="nucleotide sequence ID" value="NZ_QICM01000038.1"/>
</dbReference>
<reference evidence="1 2" key="1">
    <citation type="submission" date="2018-04" db="EMBL/GenBank/DDBJ databases">
        <title>Subsurface microbial communities from deep shales in Ohio and West Virginia, USA.</title>
        <authorList>
            <person name="Wrighton K."/>
        </authorList>
    </citation>
    <scope>NUCLEOTIDE SEQUENCE [LARGE SCALE GENOMIC DNA]</scope>
    <source>
        <strain evidence="1 2">MSL28</strain>
    </source>
</reference>
<evidence type="ECO:0008006" key="3">
    <source>
        <dbReference type="Google" id="ProtNLM"/>
    </source>
</evidence>
<proteinExistence type="predicted"/>
<evidence type="ECO:0000313" key="1">
    <source>
        <dbReference type="EMBL" id="PXV62148.1"/>
    </source>
</evidence>
<gene>
    <name evidence="1" type="ORF">C8C78_13819</name>
</gene>
<dbReference type="AlphaFoldDB" id="A0A318E357"/>
<dbReference type="Proteomes" id="UP000247389">
    <property type="component" value="Unassembled WGS sequence"/>
</dbReference>
<accession>A0A318E357</accession>